<gene>
    <name evidence="2" type="ORF">ASIM_LOCUS12339</name>
</gene>
<evidence type="ECO:0000313" key="4">
    <source>
        <dbReference type="WBParaSite" id="ASIM_0001287301-mRNA-1"/>
    </source>
</evidence>
<sequence length="126" mass="14424">MCQANMARSILKVGRNVFKAEKHLLLAPFYYVFERLSSHAITPTDLRHFLRLDMPLCCRNLEETEGEEAIRDSEGGPVPIGRLVDCFLRSPLKTHLITFMFPIKTHSLYSLFSVISVFLAIVIEQL</sequence>
<dbReference type="Proteomes" id="UP000267096">
    <property type="component" value="Unassembled WGS sequence"/>
</dbReference>
<accession>A0A0M3JX21</accession>
<dbReference type="AlphaFoldDB" id="A0A0M3JX21"/>
<proteinExistence type="predicted"/>
<keyword evidence="1" id="KW-0472">Membrane</keyword>
<feature type="transmembrane region" description="Helical" evidence="1">
    <location>
        <begin position="106"/>
        <end position="123"/>
    </location>
</feature>
<organism evidence="4">
    <name type="scientific">Anisakis simplex</name>
    <name type="common">Herring worm</name>
    <dbReference type="NCBI Taxonomy" id="6269"/>
    <lineage>
        <taxon>Eukaryota</taxon>
        <taxon>Metazoa</taxon>
        <taxon>Ecdysozoa</taxon>
        <taxon>Nematoda</taxon>
        <taxon>Chromadorea</taxon>
        <taxon>Rhabditida</taxon>
        <taxon>Spirurina</taxon>
        <taxon>Ascaridomorpha</taxon>
        <taxon>Ascaridoidea</taxon>
        <taxon>Anisakidae</taxon>
        <taxon>Anisakis</taxon>
        <taxon>Anisakis simplex complex</taxon>
    </lineage>
</organism>
<keyword evidence="3" id="KW-1185">Reference proteome</keyword>
<evidence type="ECO:0000313" key="3">
    <source>
        <dbReference type="Proteomes" id="UP000267096"/>
    </source>
</evidence>
<keyword evidence="1" id="KW-0812">Transmembrane</keyword>
<evidence type="ECO:0000256" key="1">
    <source>
        <dbReference type="SAM" id="Phobius"/>
    </source>
</evidence>
<dbReference type="OrthoDB" id="10018316at2759"/>
<keyword evidence="1" id="KW-1133">Transmembrane helix</keyword>
<dbReference type="EMBL" id="UYRR01031171">
    <property type="protein sequence ID" value="VDK47132.1"/>
    <property type="molecule type" value="Genomic_DNA"/>
</dbReference>
<evidence type="ECO:0000313" key="2">
    <source>
        <dbReference type="EMBL" id="VDK47132.1"/>
    </source>
</evidence>
<dbReference type="WBParaSite" id="ASIM_0001287301-mRNA-1">
    <property type="protein sequence ID" value="ASIM_0001287301-mRNA-1"/>
    <property type="gene ID" value="ASIM_0001287301"/>
</dbReference>
<name>A0A0M3JX21_ANISI</name>
<reference evidence="2 3" key="2">
    <citation type="submission" date="2018-11" db="EMBL/GenBank/DDBJ databases">
        <authorList>
            <consortium name="Pathogen Informatics"/>
        </authorList>
    </citation>
    <scope>NUCLEOTIDE SEQUENCE [LARGE SCALE GENOMIC DNA]</scope>
</reference>
<protein>
    <submittedName>
        <fullName evidence="2 4">Uncharacterized protein</fullName>
    </submittedName>
</protein>
<reference evidence="4" key="1">
    <citation type="submission" date="2017-02" db="UniProtKB">
        <authorList>
            <consortium name="WormBaseParasite"/>
        </authorList>
    </citation>
    <scope>IDENTIFICATION</scope>
</reference>